<comment type="caution">
    <text evidence="4">The sequence shown here is derived from an EMBL/GenBank/DDBJ whole genome shotgun (WGS) entry which is preliminary data.</text>
</comment>
<dbReference type="InterPro" id="IPR036380">
    <property type="entry name" value="Isochorismatase-like_sf"/>
</dbReference>
<feature type="signal peptide" evidence="2">
    <location>
        <begin position="1"/>
        <end position="18"/>
    </location>
</feature>
<dbReference type="PANTHER" id="PTHR43559">
    <property type="entry name" value="HYDROLASE YCAC-RELATED"/>
    <property type="match status" value="1"/>
</dbReference>
<proteinExistence type="inferred from homology"/>
<comment type="similarity">
    <text evidence="1">Belongs to the isochorismatase family.</text>
</comment>
<dbReference type="EMBL" id="JAPEUR010000191">
    <property type="protein sequence ID" value="KAJ4315955.1"/>
    <property type="molecule type" value="Genomic_DNA"/>
</dbReference>
<accession>A0A9W9BL48</accession>
<feature type="chain" id="PRO_5040937442" description="Isochorismatase-like domain-containing protein" evidence="2">
    <location>
        <begin position="19"/>
        <end position="241"/>
    </location>
</feature>
<protein>
    <recommendedName>
        <fullName evidence="3">Isochorismatase-like domain-containing protein</fullName>
    </recommendedName>
</protein>
<dbReference type="InterPro" id="IPR000868">
    <property type="entry name" value="Isochorismatase-like_dom"/>
</dbReference>
<dbReference type="Pfam" id="PF00857">
    <property type="entry name" value="Isochorismatase"/>
    <property type="match status" value="1"/>
</dbReference>
<keyword evidence="5" id="KW-1185">Reference proteome</keyword>
<evidence type="ECO:0000256" key="1">
    <source>
        <dbReference type="ARBA" id="ARBA00006336"/>
    </source>
</evidence>
<dbReference type="OrthoDB" id="167809at2759"/>
<evidence type="ECO:0000313" key="4">
    <source>
        <dbReference type="EMBL" id="KAJ4315955.1"/>
    </source>
</evidence>
<dbReference type="PANTHER" id="PTHR43559:SF3">
    <property type="entry name" value="HYDROLASE YCAC-RELATED"/>
    <property type="match status" value="1"/>
</dbReference>
<dbReference type="AlphaFoldDB" id="A0A9W9BL48"/>
<dbReference type="InterPro" id="IPR053152">
    <property type="entry name" value="Hydrolase_YcaC-like"/>
</dbReference>
<dbReference type="Proteomes" id="UP001140502">
    <property type="component" value="Unassembled WGS sequence"/>
</dbReference>
<sequence>MKFPSLLAAAMLPAAILGNKESGFTYERLDKQKAVLLVVDIQEGLINLVRDFDPTFYHHQAIAHAAIAEAFDLPVIMTTSADTGSNGPLMREIKEMHPNAPIVHRQGEINAWDSEEFRDAVRETNKTQVILAGIQTDVCTTFLALSLREAGFSVWANVEASGTNSELVRDVSNDRMAKAGVHTVSLFAIIGELMRDWRNTPGSKEIIPWSDKYTPLQAHVIRSHGYAVVNGTLAPGQEEVL</sequence>
<evidence type="ECO:0000256" key="2">
    <source>
        <dbReference type="SAM" id="SignalP"/>
    </source>
</evidence>
<evidence type="ECO:0000313" key="5">
    <source>
        <dbReference type="Proteomes" id="UP001140502"/>
    </source>
</evidence>
<feature type="domain" description="Isochorismatase-like" evidence="3">
    <location>
        <begin position="35"/>
        <end position="185"/>
    </location>
</feature>
<organism evidence="4 5">
    <name type="scientific">Fusarium piperis</name>
    <dbReference type="NCBI Taxonomy" id="1435070"/>
    <lineage>
        <taxon>Eukaryota</taxon>
        <taxon>Fungi</taxon>
        <taxon>Dikarya</taxon>
        <taxon>Ascomycota</taxon>
        <taxon>Pezizomycotina</taxon>
        <taxon>Sordariomycetes</taxon>
        <taxon>Hypocreomycetidae</taxon>
        <taxon>Hypocreales</taxon>
        <taxon>Nectriaceae</taxon>
        <taxon>Fusarium</taxon>
        <taxon>Fusarium solani species complex</taxon>
    </lineage>
</organism>
<evidence type="ECO:0000259" key="3">
    <source>
        <dbReference type="Pfam" id="PF00857"/>
    </source>
</evidence>
<gene>
    <name evidence="4" type="ORF">N0V84_008089</name>
</gene>
<dbReference type="SUPFAM" id="SSF52499">
    <property type="entry name" value="Isochorismatase-like hydrolases"/>
    <property type="match status" value="1"/>
</dbReference>
<name>A0A9W9BL48_9HYPO</name>
<keyword evidence="2" id="KW-0732">Signal</keyword>
<dbReference type="Gene3D" id="3.40.50.850">
    <property type="entry name" value="Isochorismatase-like"/>
    <property type="match status" value="1"/>
</dbReference>
<reference evidence="4" key="1">
    <citation type="submission" date="2022-10" db="EMBL/GenBank/DDBJ databases">
        <title>Tapping the CABI collections for fungal endophytes: first genome assemblies for Collariella, Neodidymelliopsis, Ascochyta clinopodiicola, Didymella pomorum, Didymosphaeria variabile, Neocosmospora piperis and Neocucurbitaria cava.</title>
        <authorList>
            <person name="Hill R."/>
        </authorList>
    </citation>
    <scope>NUCLEOTIDE SEQUENCE</scope>
    <source>
        <strain evidence="4">IMI 366586</strain>
    </source>
</reference>